<accession>A0A328WYX6</accession>
<name>A0A328WYX6_9FLAO</name>
<dbReference type="Proteomes" id="UP000249518">
    <property type="component" value="Unassembled WGS sequence"/>
</dbReference>
<keyword evidence="1" id="KW-0812">Transmembrane</keyword>
<dbReference type="GO" id="GO:0055085">
    <property type="term" value="P:transmembrane transport"/>
    <property type="evidence" value="ECO:0007669"/>
    <property type="project" value="InterPro"/>
</dbReference>
<dbReference type="Gene3D" id="3.30.1150.10">
    <property type="match status" value="1"/>
</dbReference>
<dbReference type="Pfam" id="PF03544">
    <property type="entry name" value="TonB_C"/>
    <property type="match status" value="1"/>
</dbReference>
<dbReference type="AlphaFoldDB" id="A0A328WYX6"/>
<dbReference type="GO" id="GO:0098797">
    <property type="term" value="C:plasma membrane protein complex"/>
    <property type="evidence" value="ECO:0007669"/>
    <property type="project" value="TreeGrafter"/>
</dbReference>
<comment type="caution">
    <text evidence="3">The sequence shown here is derived from an EMBL/GenBank/DDBJ whole genome shotgun (WGS) entry which is preliminary data.</text>
</comment>
<protein>
    <submittedName>
        <fullName evidence="3">Beta-lactamase regulating signal transducer with metallopeptidase domain</fullName>
    </submittedName>
</protein>
<feature type="domain" description="TonB C-terminal" evidence="2">
    <location>
        <begin position="434"/>
        <end position="529"/>
    </location>
</feature>
<dbReference type="InterPro" id="IPR008756">
    <property type="entry name" value="Peptidase_M56"/>
</dbReference>
<organism evidence="3 4">
    <name type="scientific">Flavobacterium lacus</name>
    <dbReference type="NCBI Taxonomy" id="1353778"/>
    <lineage>
        <taxon>Bacteria</taxon>
        <taxon>Pseudomonadati</taxon>
        <taxon>Bacteroidota</taxon>
        <taxon>Flavobacteriia</taxon>
        <taxon>Flavobacteriales</taxon>
        <taxon>Flavobacteriaceae</taxon>
        <taxon>Flavobacterium</taxon>
    </lineage>
</organism>
<gene>
    <name evidence="3" type="ORF">B0I10_102112</name>
</gene>
<dbReference type="Pfam" id="PF05569">
    <property type="entry name" value="Peptidase_M56"/>
    <property type="match status" value="1"/>
</dbReference>
<evidence type="ECO:0000313" key="4">
    <source>
        <dbReference type="Proteomes" id="UP000249518"/>
    </source>
</evidence>
<dbReference type="GO" id="GO:0031992">
    <property type="term" value="F:energy transducer activity"/>
    <property type="evidence" value="ECO:0007669"/>
    <property type="project" value="TreeGrafter"/>
</dbReference>
<dbReference type="InterPro" id="IPR051045">
    <property type="entry name" value="TonB-dependent_transducer"/>
</dbReference>
<proteinExistence type="predicted"/>
<feature type="transmembrane region" description="Helical" evidence="1">
    <location>
        <begin position="99"/>
        <end position="117"/>
    </location>
</feature>
<dbReference type="PANTHER" id="PTHR33446">
    <property type="entry name" value="PROTEIN TONB-RELATED"/>
    <property type="match status" value="1"/>
</dbReference>
<dbReference type="PROSITE" id="PS52015">
    <property type="entry name" value="TONB_CTD"/>
    <property type="match status" value="1"/>
</dbReference>
<reference evidence="3 4" key="1">
    <citation type="submission" date="2018-06" db="EMBL/GenBank/DDBJ databases">
        <title>Genomic Encyclopedia of Type Strains, Phase III (KMG-III): the genomes of soil and plant-associated and newly described type strains.</title>
        <authorList>
            <person name="Whitman W."/>
        </authorList>
    </citation>
    <scope>NUCLEOTIDE SEQUENCE [LARGE SCALE GENOMIC DNA]</scope>
    <source>
        <strain evidence="3 4">CGMCC 1.12504</strain>
    </source>
</reference>
<dbReference type="OrthoDB" id="1522859at2"/>
<dbReference type="PANTHER" id="PTHR33446:SF2">
    <property type="entry name" value="PROTEIN TONB"/>
    <property type="match status" value="1"/>
</dbReference>
<dbReference type="EMBL" id="QLSV01000002">
    <property type="protein sequence ID" value="RAR50316.1"/>
    <property type="molecule type" value="Genomic_DNA"/>
</dbReference>
<evidence type="ECO:0000259" key="2">
    <source>
        <dbReference type="PROSITE" id="PS52015"/>
    </source>
</evidence>
<evidence type="ECO:0000256" key="1">
    <source>
        <dbReference type="SAM" id="Phobius"/>
    </source>
</evidence>
<dbReference type="RefSeq" id="WP_112084870.1">
    <property type="nucleotide sequence ID" value="NZ_QLSV01000002.1"/>
</dbReference>
<keyword evidence="1" id="KW-0472">Membrane</keyword>
<evidence type="ECO:0000313" key="3">
    <source>
        <dbReference type="EMBL" id="RAR50316.1"/>
    </source>
</evidence>
<feature type="transmembrane region" description="Helical" evidence="1">
    <location>
        <begin position="34"/>
        <end position="53"/>
    </location>
</feature>
<keyword evidence="4" id="KW-1185">Reference proteome</keyword>
<dbReference type="InterPro" id="IPR037682">
    <property type="entry name" value="TonB_C"/>
</dbReference>
<feature type="transmembrane region" description="Helical" evidence="1">
    <location>
        <begin position="6"/>
        <end position="22"/>
    </location>
</feature>
<sequence>MIEIFIKIIICQFIFLLIYETLLKRETFFQWNRIYLLATTVLSILIPFLRINWFRKPISENVSSTINEIVLYASAGKKRNDIQIIAEESLEFSFSMEHFYVIGCAIFAALFFRKLYLLHQLKQKSGRTVSPEFVEYRIPNSTSAFSFMNCFFIGENVKNESYSLILKHEVVHIKQKHSYDLLFFELLRIFLWFNPLLYLYQKYSAEIHEFIADQNIEKTKNYETLLQEIFGTENFSFTNSFSSKSLLQKRIIMLNKKSKKMAGLKYLSILPSLLLVLFLTSSILTQAQDLEKMNDEEMKQFIYDELRLKSAKGVSAYEQLEHYMEKEKISENEIQSKETYYRFMMLMKLMAEESIEKGIIKESEFPNLTKTGRTYDEYVKWKKQEIENSKTSQSIKTNQYLVPADVLNQETIPFAEVDQVPLFDHCEKDKTKECFQNELQNHIKQNFYYPEEAIEKNISGKVFVNFIIKKDGAIAIKGIRAPDEILEKSVYELMMKLPKLKPAIHQGKTVNMSISMPVSFMLDSKENDEKK</sequence>
<keyword evidence="1" id="KW-1133">Transmembrane helix</keyword>
<feature type="transmembrane region" description="Helical" evidence="1">
    <location>
        <begin position="263"/>
        <end position="284"/>
    </location>
</feature>
<dbReference type="SUPFAM" id="SSF74653">
    <property type="entry name" value="TolA/TonB C-terminal domain"/>
    <property type="match status" value="1"/>
</dbReference>